<evidence type="ECO:0000313" key="13">
    <source>
        <dbReference type="EMBL" id="HJB38767.1"/>
    </source>
</evidence>
<comment type="cofactor">
    <cofactor evidence="1">
        <name>Zn(2+)</name>
        <dbReference type="ChEBI" id="CHEBI:29105"/>
    </cofactor>
</comment>
<comment type="similarity">
    <text evidence="3">Belongs to the peptidase M50B family.</text>
</comment>
<dbReference type="InterPro" id="IPR001478">
    <property type="entry name" value="PDZ"/>
</dbReference>
<name>A0A9D2M099_9FIRM</name>
<evidence type="ECO:0000256" key="6">
    <source>
        <dbReference type="ARBA" id="ARBA00022801"/>
    </source>
</evidence>
<keyword evidence="9" id="KW-0482">Metalloprotease</keyword>
<feature type="transmembrane region" description="Helical" evidence="11">
    <location>
        <begin position="267"/>
        <end position="287"/>
    </location>
</feature>
<dbReference type="Gene3D" id="2.30.42.10">
    <property type="match status" value="1"/>
</dbReference>
<evidence type="ECO:0000256" key="5">
    <source>
        <dbReference type="ARBA" id="ARBA00022692"/>
    </source>
</evidence>
<dbReference type="EMBL" id="DWYA01000001">
    <property type="protein sequence ID" value="HJB38767.1"/>
    <property type="molecule type" value="Genomic_DNA"/>
</dbReference>
<dbReference type="InterPro" id="IPR008915">
    <property type="entry name" value="Peptidase_M50"/>
</dbReference>
<accession>A0A9D2M099</accession>
<feature type="transmembrane region" description="Helical" evidence="11">
    <location>
        <begin position="93"/>
        <end position="116"/>
    </location>
</feature>
<keyword evidence="8 11" id="KW-1133">Transmembrane helix</keyword>
<evidence type="ECO:0000256" key="4">
    <source>
        <dbReference type="ARBA" id="ARBA00022670"/>
    </source>
</evidence>
<dbReference type="SMART" id="SM00228">
    <property type="entry name" value="PDZ"/>
    <property type="match status" value="1"/>
</dbReference>
<evidence type="ECO:0000256" key="7">
    <source>
        <dbReference type="ARBA" id="ARBA00022833"/>
    </source>
</evidence>
<evidence type="ECO:0000256" key="10">
    <source>
        <dbReference type="ARBA" id="ARBA00023136"/>
    </source>
</evidence>
<dbReference type="PANTHER" id="PTHR42837:SF2">
    <property type="entry name" value="MEMBRANE METALLOPROTEASE ARASP2, CHLOROPLASTIC-RELATED"/>
    <property type="match status" value="1"/>
</dbReference>
<evidence type="ECO:0000313" key="14">
    <source>
        <dbReference type="Proteomes" id="UP000824209"/>
    </source>
</evidence>
<dbReference type="GO" id="GO:0004222">
    <property type="term" value="F:metalloendopeptidase activity"/>
    <property type="evidence" value="ECO:0007669"/>
    <property type="project" value="InterPro"/>
</dbReference>
<evidence type="ECO:0000256" key="1">
    <source>
        <dbReference type="ARBA" id="ARBA00001947"/>
    </source>
</evidence>
<dbReference type="InterPro" id="IPR004387">
    <property type="entry name" value="Pept_M50_Zn"/>
</dbReference>
<dbReference type="InterPro" id="IPR036034">
    <property type="entry name" value="PDZ_sf"/>
</dbReference>
<evidence type="ECO:0000256" key="8">
    <source>
        <dbReference type="ARBA" id="ARBA00022989"/>
    </source>
</evidence>
<keyword evidence="5 11" id="KW-0812">Transmembrane</keyword>
<gene>
    <name evidence="13" type="ORF">H9943_00025</name>
</gene>
<proteinExistence type="inferred from homology"/>
<sequence length="344" mass="37224">MGSSVITIVIALIVFGVVVLIHELGHFLTAKACGITVNEFSIGMGPRLFGFSKNGTDYSIRLLPIGGYVMMEGENEESDAQGSFQKAAVWKRILVTVAGAVMNLVLGFLILLGVVLSQQAILSRTVGEFYPDAATERQGLQVGDTILAVNGRRCFIANDISYEFARTQNATVDLTVLRDGKRVQLEDVVFDTQTQDGVSYMVLDFKVYPLEKTVGNVLAEAGRWTVSYARMVALSLVDVVTGRVPINNLSGPVGIVQVIGEATGMGWQPLMLLIALITVNLGVFNLLPIPALDGGRLIFLILEAIRRKPIPQKYEIAVNAAGFVFLIGLMLFATFNDVTKLLPA</sequence>
<evidence type="ECO:0000259" key="12">
    <source>
        <dbReference type="PROSITE" id="PS50106"/>
    </source>
</evidence>
<evidence type="ECO:0000256" key="2">
    <source>
        <dbReference type="ARBA" id="ARBA00004141"/>
    </source>
</evidence>
<reference evidence="13" key="1">
    <citation type="journal article" date="2021" name="PeerJ">
        <title>Extensive microbial diversity within the chicken gut microbiome revealed by metagenomics and culture.</title>
        <authorList>
            <person name="Gilroy R."/>
            <person name="Ravi A."/>
            <person name="Getino M."/>
            <person name="Pursley I."/>
            <person name="Horton D.L."/>
            <person name="Alikhan N.F."/>
            <person name="Baker D."/>
            <person name="Gharbi K."/>
            <person name="Hall N."/>
            <person name="Watson M."/>
            <person name="Adriaenssens E.M."/>
            <person name="Foster-Nyarko E."/>
            <person name="Jarju S."/>
            <person name="Secka A."/>
            <person name="Antonio M."/>
            <person name="Oren A."/>
            <person name="Chaudhuri R.R."/>
            <person name="La Ragione R."/>
            <person name="Hildebrand F."/>
            <person name="Pallen M.J."/>
        </authorList>
    </citation>
    <scope>NUCLEOTIDE SEQUENCE</scope>
    <source>
        <strain evidence="13">ChiBcec8-14828</strain>
    </source>
</reference>
<dbReference type="PROSITE" id="PS50106">
    <property type="entry name" value="PDZ"/>
    <property type="match status" value="1"/>
</dbReference>
<keyword evidence="4 13" id="KW-0645">Protease</keyword>
<dbReference type="Pfam" id="PF02163">
    <property type="entry name" value="Peptidase_M50"/>
    <property type="match status" value="1"/>
</dbReference>
<comment type="caution">
    <text evidence="13">The sequence shown here is derived from an EMBL/GenBank/DDBJ whole genome shotgun (WGS) entry which is preliminary data.</text>
</comment>
<organism evidence="13 14">
    <name type="scientific">Candidatus Ruthenibacterium avium</name>
    <dbReference type="NCBI Taxonomy" id="2838751"/>
    <lineage>
        <taxon>Bacteria</taxon>
        <taxon>Bacillati</taxon>
        <taxon>Bacillota</taxon>
        <taxon>Clostridia</taxon>
        <taxon>Eubacteriales</taxon>
        <taxon>Oscillospiraceae</taxon>
        <taxon>Ruthenibacterium</taxon>
    </lineage>
</organism>
<keyword evidence="6" id="KW-0378">Hydrolase</keyword>
<dbReference type="GO" id="GO:0006508">
    <property type="term" value="P:proteolysis"/>
    <property type="evidence" value="ECO:0007669"/>
    <property type="project" value="UniProtKB-KW"/>
</dbReference>
<feature type="transmembrane region" description="Helical" evidence="11">
    <location>
        <begin position="6"/>
        <end position="25"/>
    </location>
</feature>
<dbReference type="PANTHER" id="PTHR42837">
    <property type="entry name" value="REGULATOR OF SIGMA-E PROTEASE RSEP"/>
    <property type="match status" value="1"/>
</dbReference>
<dbReference type="SUPFAM" id="SSF50156">
    <property type="entry name" value="PDZ domain-like"/>
    <property type="match status" value="1"/>
</dbReference>
<feature type="transmembrane region" description="Helical" evidence="11">
    <location>
        <begin position="316"/>
        <end position="335"/>
    </location>
</feature>
<keyword evidence="10 11" id="KW-0472">Membrane</keyword>
<evidence type="ECO:0000256" key="11">
    <source>
        <dbReference type="SAM" id="Phobius"/>
    </source>
</evidence>
<dbReference type="CDD" id="cd06163">
    <property type="entry name" value="S2P-M50_PDZ_RseP-like"/>
    <property type="match status" value="1"/>
</dbReference>
<dbReference type="GO" id="GO:0016020">
    <property type="term" value="C:membrane"/>
    <property type="evidence" value="ECO:0007669"/>
    <property type="project" value="UniProtKB-SubCell"/>
</dbReference>
<dbReference type="Proteomes" id="UP000824209">
    <property type="component" value="Unassembled WGS sequence"/>
</dbReference>
<protein>
    <submittedName>
        <fullName evidence="13">Site-2 protease family protein</fullName>
    </submittedName>
</protein>
<comment type="subcellular location">
    <subcellularLocation>
        <location evidence="2">Membrane</location>
        <topology evidence="2">Multi-pass membrane protein</topology>
    </subcellularLocation>
</comment>
<evidence type="ECO:0000256" key="3">
    <source>
        <dbReference type="ARBA" id="ARBA00007931"/>
    </source>
</evidence>
<evidence type="ECO:0000256" key="9">
    <source>
        <dbReference type="ARBA" id="ARBA00023049"/>
    </source>
</evidence>
<dbReference type="AlphaFoldDB" id="A0A9D2M099"/>
<keyword evidence="7" id="KW-0862">Zinc</keyword>
<reference evidence="13" key="2">
    <citation type="submission" date="2021-04" db="EMBL/GenBank/DDBJ databases">
        <authorList>
            <person name="Gilroy R."/>
        </authorList>
    </citation>
    <scope>NUCLEOTIDE SEQUENCE</scope>
    <source>
        <strain evidence="13">ChiBcec8-14828</strain>
    </source>
</reference>
<feature type="domain" description="PDZ" evidence="12">
    <location>
        <begin position="94"/>
        <end position="180"/>
    </location>
</feature>